<feature type="domain" description="NAD-dependent epimerase/dehydratase" evidence="3">
    <location>
        <begin position="6"/>
        <end position="226"/>
    </location>
</feature>
<dbReference type="Gene3D" id="3.40.50.720">
    <property type="entry name" value="NAD(P)-binding Rossmann-like Domain"/>
    <property type="match status" value="1"/>
</dbReference>
<gene>
    <name evidence="4" type="ORF">VD17_28665</name>
</gene>
<dbReference type="GO" id="GO:0016616">
    <property type="term" value="F:oxidoreductase activity, acting on the CH-OH group of donors, NAD or NADP as acceptor"/>
    <property type="evidence" value="ECO:0007669"/>
    <property type="project" value="TreeGrafter"/>
</dbReference>
<dbReference type="SUPFAM" id="SSF51735">
    <property type="entry name" value="NAD(P)-binding Rossmann-fold domains"/>
    <property type="match status" value="1"/>
</dbReference>
<protein>
    <submittedName>
        <fullName evidence="4">Nucleoside-diphosphate sugar epimerase</fullName>
    </submittedName>
</protein>
<dbReference type="PANTHER" id="PTHR10366">
    <property type="entry name" value="NAD DEPENDENT EPIMERASE/DEHYDRATASE"/>
    <property type="match status" value="1"/>
</dbReference>
<dbReference type="OrthoDB" id="9778052at2"/>
<evidence type="ECO:0000256" key="1">
    <source>
        <dbReference type="ARBA" id="ARBA00023002"/>
    </source>
</evidence>
<dbReference type="AlphaFoldDB" id="A0A0F4UYQ2"/>
<dbReference type="PATRIC" id="fig|294.133.peg.5772"/>
<comment type="similarity">
    <text evidence="2">Belongs to the NAD(P)-dependent epimerase/dehydratase family. Dihydroflavonol-4-reductase subfamily.</text>
</comment>
<keyword evidence="1" id="KW-0560">Oxidoreductase</keyword>
<dbReference type="InterPro" id="IPR036291">
    <property type="entry name" value="NAD(P)-bd_dom_sf"/>
</dbReference>
<dbReference type="InterPro" id="IPR050425">
    <property type="entry name" value="NAD(P)_dehydrat-like"/>
</dbReference>
<organism evidence="4 5">
    <name type="scientific">Pseudomonas fluorescens</name>
    <dbReference type="NCBI Taxonomy" id="294"/>
    <lineage>
        <taxon>Bacteria</taxon>
        <taxon>Pseudomonadati</taxon>
        <taxon>Pseudomonadota</taxon>
        <taxon>Gammaproteobacteria</taxon>
        <taxon>Pseudomonadales</taxon>
        <taxon>Pseudomonadaceae</taxon>
        <taxon>Pseudomonas</taxon>
    </lineage>
</organism>
<proteinExistence type="inferred from homology"/>
<evidence type="ECO:0000313" key="4">
    <source>
        <dbReference type="EMBL" id="KJZ61410.1"/>
    </source>
</evidence>
<comment type="caution">
    <text evidence="4">The sequence shown here is derived from an EMBL/GenBank/DDBJ whole genome shotgun (WGS) entry which is preliminary data.</text>
</comment>
<dbReference type="PANTHER" id="PTHR10366:SF564">
    <property type="entry name" value="STEROL-4-ALPHA-CARBOXYLATE 3-DEHYDROGENASE, DECARBOXYLATING"/>
    <property type="match status" value="1"/>
</dbReference>
<evidence type="ECO:0000313" key="5">
    <source>
        <dbReference type="Proteomes" id="UP000033400"/>
    </source>
</evidence>
<dbReference type="Pfam" id="PF01370">
    <property type="entry name" value="Epimerase"/>
    <property type="match status" value="1"/>
</dbReference>
<dbReference type="InterPro" id="IPR001509">
    <property type="entry name" value="Epimerase_deHydtase"/>
</dbReference>
<dbReference type="RefSeq" id="WP_046056773.1">
    <property type="nucleotide sequence ID" value="NZ_LACH01000076.1"/>
</dbReference>
<accession>A0A0F4UYQ2</accession>
<dbReference type="Proteomes" id="UP000033400">
    <property type="component" value="Unassembled WGS sequence"/>
</dbReference>
<name>A0A0F4UYQ2_PSEFL</name>
<dbReference type="EMBL" id="LACH01000076">
    <property type="protein sequence ID" value="KJZ61410.1"/>
    <property type="molecule type" value="Genomic_DNA"/>
</dbReference>
<sequence length="343" mass="38051">MSQLCLVTGANGHLGNTLVRALLDQGYRVRAGVRDVNDSAAFEGLDCERVYAELLDEAAMLEALSGVDVLFQVAAVFKHWARHPHAEIIQPNVEGTRRVLQAAAKAGVKRVVYVSSVAAIGQNGQKLDEEHWNDEDENAYYASKILSEQMAWRTAQALNLWMVSVLPSAMIGPNAAKLTDTMKFVDSVRRRQMPLDPGFHFNFVDVRDVALGMILAAEKGRSGQRYILANERSSSMAEIIDAANEVSPGYRPPPPAPKWLLVAVAWVQERWAGLTGRPAQLLLSQVRMFHDVKQEYAITKAMTELGFRPRAPEVALQSAFIYLGQRSTHRYEALSLRPVQKGN</sequence>
<evidence type="ECO:0000256" key="2">
    <source>
        <dbReference type="ARBA" id="ARBA00023445"/>
    </source>
</evidence>
<reference evidence="4 5" key="1">
    <citation type="submission" date="2015-03" db="EMBL/GenBank/DDBJ databases">
        <title>Comparative genomics of Pseudomonas insights into diversity of traits involved in vanlence and defense.</title>
        <authorList>
            <person name="Qin Y."/>
        </authorList>
    </citation>
    <scope>NUCLEOTIDE SEQUENCE [LARGE SCALE GENOMIC DNA]</scope>
    <source>
        <strain evidence="4 5">H24</strain>
    </source>
</reference>
<evidence type="ECO:0000259" key="3">
    <source>
        <dbReference type="Pfam" id="PF01370"/>
    </source>
</evidence>